<name>A0A4S4AS32_9RHOO</name>
<feature type="domain" description="PAC" evidence="3">
    <location>
        <begin position="534"/>
        <end position="586"/>
    </location>
</feature>
<dbReference type="PROSITE" id="PS50887">
    <property type="entry name" value="GGDEF"/>
    <property type="match status" value="1"/>
</dbReference>
<evidence type="ECO:0000256" key="1">
    <source>
        <dbReference type="SAM" id="Phobius"/>
    </source>
</evidence>
<evidence type="ECO:0000313" key="5">
    <source>
        <dbReference type="EMBL" id="THF62193.1"/>
    </source>
</evidence>
<dbReference type="Gene3D" id="3.30.450.20">
    <property type="entry name" value="PAS domain"/>
    <property type="match status" value="3"/>
</dbReference>
<proteinExistence type="predicted"/>
<keyword evidence="1" id="KW-1133">Transmembrane helix</keyword>
<dbReference type="PROSITE" id="PS50112">
    <property type="entry name" value="PAS"/>
    <property type="match status" value="1"/>
</dbReference>
<dbReference type="PANTHER" id="PTHR46663">
    <property type="entry name" value="DIGUANYLATE CYCLASE DGCT-RELATED"/>
    <property type="match status" value="1"/>
</dbReference>
<dbReference type="SMART" id="SM00086">
    <property type="entry name" value="PAC"/>
    <property type="match status" value="1"/>
</dbReference>
<dbReference type="InterPro" id="IPR000160">
    <property type="entry name" value="GGDEF_dom"/>
</dbReference>
<dbReference type="Pfam" id="PF08448">
    <property type="entry name" value="PAS_4"/>
    <property type="match status" value="1"/>
</dbReference>
<dbReference type="SMART" id="SM00267">
    <property type="entry name" value="GGDEF"/>
    <property type="match status" value="1"/>
</dbReference>
<dbReference type="SUPFAM" id="SSF55785">
    <property type="entry name" value="PYP-like sensor domain (PAS domain)"/>
    <property type="match status" value="2"/>
</dbReference>
<dbReference type="FunFam" id="3.30.70.270:FF:000001">
    <property type="entry name" value="Diguanylate cyclase domain protein"/>
    <property type="match status" value="1"/>
</dbReference>
<dbReference type="SMART" id="SM00091">
    <property type="entry name" value="PAS"/>
    <property type="match status" value="2"/>
</dbReference>
<dbReference type="EMBL" id="SSOD01000005">
    <property type="protein sequence ID" value="THF62193.1"/>
    <property type="molecule type" value="Genomic_DNA"/>
</dbReference>
<dbReference type="InterPro" id="IPR052163">
    <property type="entry name" value="DGC-Regulatory_Protein"/>
</dbReference>
<dbReference type="Pfam" id="PF00990">
    <property type="entry name" value="GGDEF"/>
    <property type="match status" value="1"/>
</dbReference>
<gene>
    <name evidence="5" type="ORF">E6O51_08560</name>
</gene>
<feature type="transmembrane region" description="Helical" evidence="1">
    <location>
        <begin position="299"/>
        <end position="320"/>
    </location>
</feature>
<evidence type="ECO:0000259" key="4">
    <source>
        <dbReference type="PROSITE" id="PS50887"/>
    </source>
</evidence>
<dbReference type="InterPro" id="IPR001610">
    <property type="entry name" value="PAC"/>
</dbReference>
<reference evidence="5 6" key="1">
    <citation type="submission" date="2019-04" db="EMBL/GenBank/DDBJ databases">
        <title>Azoarcus rhizosphaerae sp. nov. isolated from rhizosphere of Ficus religiosa.</title>
        <authorList>
            <person name="Lin S.-Y."/>
            <person name="Hameed A."/>
            <person name="Hsu Y.-H."/>
            <person name="Young C.-C."/>
        </authorList>
    </citation>
    <scope>NUCLEOTIDE SEQUENCE [LARGE SCALE GENOMIC DNA]</scope>
    <source>
        <strain evidence="5 6">CC-YHH848</strain>
    </source>
</reference>
<organism evidence="5 6">
    <name type="scientific">Pseudothauera rhizosphaerae</name>
    <dbReference type="NCBI Taxonomy" id="2565932"/>
    <lineage>
        <taxon>Bacteria</taxon>
        <taxon>Pseudomonadati</taxon>
        <taxon>Pseudomonadota</taxon>
        <taxon>Betaproteobacteria</taxon>
        <taxon>Rhodocyclales</taxon>
        <taxon>Zoogloeaceae</taxon>
        <taxon>Pseudothauera</taxon>
    </lineage>
</organism>
<comment type="caution">
    <text evidence="5">The sequence shown here is derived from an EMBL/GenBank/DDBJ whole genome shotgun (WGS) entry which is preliminary data.</text>
</comment>
<keyword evidence="1" id="KW-0812">Transmembrane</keyword>
<dbReference type="OrthoDB" id="9763119at2"/>
<dbReference type="NCBIfam" id="TIGR00254">
    <property type="entry name" value="GGDEF"/>
    <property type="match status" value="1"/>
</dbReference>
<dbReference type="InterPro" id="IPR013656">
    <property type="entry name" value="PAS_4"/>
</dbReference>
<feature type="domain" description="GGDEF" evidence="4">
    <location>
        <begin position="618"/>
        <end position="751"/>
    </location>
</feature>
<sequence length="753" mass="82267">MAIRHYRWSRCADLAFVVFLLACIAAAGAALHYHGGRLEREAAAARLRLLEVDAHYTLDHLERTLTTVSLTLQSLLETGYAGHGAATWNTLLRDALRHAPHLRSLSLLDDHGTVVASSSPANLGLQPPLSDFLPPGNGLGGVLRIGRLHAGRDLADGRAVADAGAAPPTLAFVPVVRSLGKGESGTLGLLATLNVDYFLNRIGTHDLEEGAWVDVLRSDGALLLSTREAALDAATRAADEDIAVRWRAGDGRGSRLETPADKTLITTWRTARVLPLGVLARLDRDRALAEARHETRRQFFILLPLIALAFAGVLAGYVLLRRNARQHIAAQERDFDRMDILLDALPAAVLVFGHDGRAVLANDAWRQFAAARPGLAGRGTVHYRDYARQFRTEAGNDTVAGGIRAILHGERQAFEGEYALHDDATQAAVQIIARPFAHGGPPGAAVLQLDISDRRHAEERNRLLHATLDAAANAIVITDAEAVIQWANPAFTALTGYTPEEAVGHRPSELVKSGKHAPAFYAEMWNTILRGEVWRGEVVNRRKDGVLFDEALTITPVRDRDGRLRHFVAVKEDITVRKLQEHELQRLASTDPLTGASNRRVFMERLSLELARVRRYGKQAALLMLDLDHFKQINDRHGHAAGDATLRSFTTLAQRTLRQTDTLGRLGGEEFAVLLPETDEEQAAELAERVRGRLAAEGIAFGDEAIRVTVSIGIAQLETTDTTPDTVLARADEALYRAKQGGRNRVERTACAR</sequence>
<evidence type="ECO:0000313" key="6">
    <source>
        <dbReference type="Proteomes" id="UP000307956"/>
    </source>
</evidence>
<dbReference type="InterPro" id="IPR000014">
    <property type="entry name" value="PAS"/>
</dbReference>
<dbReference type="Pfam" id="PF13426">
    <property type="entry name" value="PAS_9"/>
    <property type="match status" value="1"/>
</dbReference>
<dbReference type="InterPro" id="IPR000700">
    <property type="entry name" value="PAS-assoc_C"/>
</dbReference>
<dbReference type="CDD" id="cd00130">
    <property type="entry name" value="PAS"/>
    <property type="match status" value="1"/>
</dbReference>
<keyword evidence="1" id="KW-0472">Membrane</keyword>
<dbReference type="AlphaFoldDB" id="A0A4S4AS32"/>
<dbReference type="GO" id="GO:0003824">
    <property type="term" value="F:catalytic activity"/>
    <property type="evidence" value="ECO:0007669"/>
    <property type="project" value="UniProtKB-ARBA"/>
</dbReference>
<keyword evidence="6" id="KW-1185">Reference proteome</keyword>
<dbReference type="InterPro" id="IPR035965">
    <property type="entry name" value="PAS-like_dom_sf"/>
</dbReference>
<protein>
    <submittedName>
        <fullName evidence="5">Diguanylate cyclase</fullName>
    </submittedName>
</protein>
<dbReference type="RefSeq" id="WP_136384556.1">
    <property type="nucleotide sequence ID" value="NZ_SSOD01000005.1"/>
</dbReference>
<dbReference type="SUPFAM" id="SSF55073">
    <property type="entry name" value="Nucleotide cyclase"/>
    <property type="match status" value="1"/>
</dbReference>
<feature type="domain" description="PAS" evidence="2">
    <location>
        <begin position="460"/>
        <end position="504"/>
    </location>
</feature>
<accession>A0A4S4AS32</accession>
<evidence type="ECO:0000259" key="2">
    <source>
        <dbReference type="PROSITE" id="PS50112"/>
    </source>
</evidence>
<evidence type="ECO:0000259" key="3">
    <source>
        <dbReference type="PROSITE" id="PS50113"/>
    </source>
</evidence>
<dbReference type="InterPro" id="IPR029787">
    <property type="entry name" value="Nucleotide_cyclase"/>
</dbReference>
<dbReference type="NCBIfam" id="TIGR00229">
    <property type="entry name" value="sensory_box"/>
    <property type="match status" value="1"/>
</dbReference>
<dbReference type="Gene3D" id="3.30.70.270">
    <property type="match status" value="1"/>
</dbReference>
<dbReference type="InterPro" id="IPR043128">
    <property type="entry name" value="Rev_trsase/Diguanyl_cyclase"/>
</dbReference>
<dbReference type="PANTHER" id="PTHR46663:SF3">
    <property type="entry name" value="SLL0267 PROTEIN"/>
    <property type="match status" value="1"/>
</dbReference>
<dbReference type="Proteomes" id="UP000307956">
    <property type="component" value="Unassembled WGS sequence"/>
</dbReference>
<dbReference type="PROSITE" id="PS50113">
    <property type="entry name" value="PAC"/>
    <property type="match status" value="1"/>
</dbReference>
<dbReference type="CDD" id="cd01949">
    <property type="entry name" value="GGDEF"/>
    <property type="match status" value="1"/>
</dbReference>